<evidence type="ECO:0000313" key="1">
    <source>
        <dbReference type="EMBL" id="KRY99082.1"/>
    </source>
</evidence>
<keyword evidence="2" id="KW-1185">Reference proteome</keyword>
<proteinExistence type="predicted"/>
<evidence type="ECO:0000313" key="2">
    <source>
        <dbReference type="Proteomes" id="UP000055024"/>
    </source>
</evidence>
<name>A0A0V1GLB7_9BILA</name>
<protein>
    <submittedName>
        <fullName evidence="1">Uncharacterized protein</fullName>
    </submittedName>
</protein>
<sequence>MLIKYIALGFPNTEELFMHEFRENLQQNIRKLSV</sequence>
<dbReference type="EMBL" id="JYDP01001017">
    <property type="protein sequence ID" value="KRY99082.1"/>
    <property type="molecule type" value="Genomic_DNA"/>
</dbReference>
<accession>A0A0V1GLB7</accession>
<comment type="caution">
    <text evidence="1">The sequence shown here is derived from an EMBL/GenBank/DDBJ whole genome shotgun (WGS) entry which is preliminary data.</text>
</comment>
<dbReference type="AlphaFoldDB" id="A0A0V1GLB7"/>
<dbReference type="Proteomes" id="UP000055024">
    <property type="component" value="Unassembled WGS sequence"/>
</dbReference>
<gene>
    <name evidence="1" type="ORF">T11_8369</name>
</gene>
<reference evidence="1 2" key="1">
    <citation type="submission" date="2015-01" db="EMBL/GenBank/DDBJ databases">
        <title>Evolution of Trichinella species and genotypes.</title>
        <authorList>
            <person name="Korhonen P.K."/>
            <person name="Edoardo P."/>
            <person name="Giuseppe L.R."/>
            <person name="Gasser R.B."/>
        </authorList>
    </citation>
    <scope>NUCLEOTIDE SEQUENCE [LARGE SCALE GENOMIC DNA]</scope>
    <source>
        <strain evidence="1">ISS1029</strain>
    </source>
</reference>
<organism evidence="1 2">
    <name type="scientific">Trichinella zimbabwensis</name>
    <dbReference type="NCBI Taxonomy" id="268475"/>
    <lineage>
        <taxon>Eukaryota</taxon>
        <taxon>Metazoa</taxon>
        <taxon>Ecdysozoa</taxon>
        <taxon>Nematoda</taxon>
        <taxon>Enoplea</taxon>
        <taxon>Dorylaimia</taxon>
        <taxon>Trichinellida</taxon>
        <taxon>Trichinellidae</taxon>
        <taxon>Trichinella</taxon>
    </lineage>
</organism>